<feature type="domain" description="Helicase C-terminal" evidence="3">
    <location>
        <begin position="644"/>
        <end position="812"/>
    </location>
</feature>
<dbReference type="PROSITE" id="PS51194">
    <property type="entry name" value="HELICASE_CTER"/>
    <property type="match status" value="1"/>
</dbReference>
<dbReference type="Pfam" id="PF04851">
    <property type="entry name" value="ResIII"/>
    <property type="match status" value="1"/>
</dbReference>
<dbReference type="Pfam" id="PF00271">
    <property type="entry name" value="Helicase_C"/>
    <property type="match status" value="1"/>
</dbReference>
<feature type="domain" description="Helicase ATP-binding" evidence="2">
    <location>
        <begin position="386"/>
        <end position="571"/>
    </location>
</feature>
<evidence type="ECO:0000256" key="1">
    <source>
        <dbReference type="SAM" id="Coils"/>
    </source>
</evidence>
<dbReference type="PANTHER" id="PTHR47396:SF1">
    <property type="entry name" value="ATP-DEPENDENT HELICASE IRC3-RELATED"/>
    <property type="match status" value="1"/>
</dbReference>
<gene>
    <name evidence="4" type="ORF">GTCCBUS3UF5_10340</name>
</gene>
<dbReference type="SMART" id="SM00487">
    <property type="entry name" value="DEXDc"/>
    <property type="match status" value="1"/>
</dbReference>
<dbReference type="InterPro" id="IPR006935">
    <property type="entry name" value="Helicase/UvrB_N"/>
</dbReference>
<dbReference type="InterPro" id="IPR027417">
    <property type="entry name" value="P-loop_NTPase"/>
</dbReference>
<sequence>MDMAHNFQFLEGKWDVLARVGETAERHVHQNPNVAISELRKLAEAMTKYILALEGIREERGTDQQDRLKVLLYEQIIPKEIYDIFTMIRLKGNQAVHDPHYGDVHEAKTLLHMAFRLAVWFMEVYGDWSFEAPQYREPLPPSSESTDELNRLIESYKQRLADLEAELSHIRETGLYTSAEEKQKRRDYSRRAVANFELTEAETRLIIDEQLRAAGWEADSEKLRFAKGARPEKGRNLAIAEWPLRHGVADYALFIGLELVGLIEAKRASKDIPADIEQAKQYARLVVRHGQEVIHEPWGEYFVPFLFATNGRPYVKQLEQKSGIWFLDARKSTNHPRPLQGWYTPDGLKQLLEQDIERSEQRLRDETFDYLKLRPYQVRAIQAVERALEDKRRSVLVAMATGTGKTRMAIGLIYRLLKAKRFRRILFLVDRKALAEQAEAAFKESRMEHFQTFAEIYGLQSLYDQKPDPETKVHIATVQGMVKRIFYNDRPEDVPPIDQYDCIIVDEAHRGYTLDKEMNEIELGFKDHRDYVSKYRQVLDYFDAVRIGLTATPALHTTDIFGPPVFTYSYREAVIDGYLVDHEPPYQFDTVLKREGITWAKGETVDVYDAVSHTVSQEYLEDELNIDVSHFNTKVVTESFNRVIIRELVNYIAPDDEGKTLIFAATDDHADLVVRLLKEEFARVYGEFDDNAVMKITGSIKDPSGAIRRFKNEKYPTIAVTVDLLTTGVDVPAITNLVFLRRVRSRILYEQMLGRATRRCDEIGKDHFNIFDAVGIYETLKPYTSMKPVVARPQATLTELFDELEPLEQTAHLEYQKEQIIAKMQRKKRTWSDRQHEDFRVLSGGKTVDEFIDWLKSLPSDELKDGLKEYKSMFRYLDENRYRERKQYISHHEDKLLGVKRGYGNAEKPDDYLEAFGEFIRTNMNKIPALMIVCQRPSELTREELKQLRLELDRRGFSEKKLQAAWREAKNEDIAADIIAFIRQQALGDPLISHEERIRRAMNAIYRMKPWPPLQKKWLERIEKQLLQEYVLHPDPEKAFDYEPFKSHGGFKQLNNIFGGQLPQIVREINENLYNYAKKEQA</sequence>
<dbReference type="PANTHER" id="PTHR47396">
    <property type="entry name" value="TYPE I RESTRICTION ENZYME ECOKI R PROTEIN"/>
    <property type="match status" value="1"/>
</dbReference>
<dbReference type="NCBIfam" id="NF008521">
    <property type="entry name" value="PRK11448.1"/>
    <property type="match status" value="1"/>
</dbReference>
<dbReference type="PROSITE" id="PS51192">
    <property type="entry name" value="HELICASE_ATP_BIND_1"/>
    <property type="match status" value="1"/>
</dbReference>
<evidence type="ECO:0000313" key="5">
    <source>
        <dbReference type="Proteomes" id="UP000005636"/>
    </source>
</evidence>
<keyword evidence="5" id="KW-1185">Reference proteome</keyword>
<dbReference type="CDD" id="cd18799">
    <property type="entry name" value="SF2_C_EcoAI-like"/>
    <property type="match status" value="1"/>
</dbReference>
<dbReference type="SUPFAM" id="SSF52540">
    <property type="entry name" value="P-loop containing nucleoside triphosphate hydrolases"/>
    <property type="match status" value="1"/>
</dbReference>
<dbReference type="InterPro" id="IPR013670">
    <property type="entry name" value="EcoEI_R_C_dom"/>
</dbReference>
<dbReference type="InterPro" id="IPR001650">
    <property type="entry name" value="Helicase_C-like"/>
</dbReference>
<dbReference type="InterPro" id="IPR050742">
    <property type="entry name" value="Helicase_Restrict-Modif_Enz"/>
</dbReference>
<evidence type="ECO:0000313" key="4">
    <source>
        <dbReference type="EMBL" id="AEV18353.1"/>
    </source>
</evidence>
<dbReference type="CDD" id="cd18032">
    <property type="entry name" value="DEXHc_RE_I_III_res"/>
    <property type="match status" value="1"/>
</dbReference>
<evidence type="ECO:0000259" key="2">
    <source>
        <dbReference type="PROSITE" id="PS51192"/>
    </source>
</evidence>
<dbReference type="EMBL" id="CP003125">
    <property type="protein sequence ID" value="AEV18353.1"/>
    <property type="molecule type" value="Genomic_DNA"/>
</dbReference>
<dbReference type="Gene3D" id="3.90.1570.30">
    <property type="match status" value="1"/>
</dbReference>
<dbReference type="SMART" id="SM00490">
    <property type="entry name" value="HELICc"/>
    <property type="match status" value="1"/>
</dbReference>
<reference evidence="4 5" key="1">
    <citation type="submission" date="2011-11" db="EMBL/GenBank/DDBJ databases">
        <title>Complete genome sequence of thermophilic Geobacillus thermoleovorans CCB_US3_UF5.</title>
        <authorList>
            <person name="Muhd Sakaff M.K.L."/>
            <person name="Abdul Rahman A.Y."/>
            <person name="Saito J.A."/>
            <person name="Hou S."/>
            <person name="Alam M."/>
        </authorList>
    </citation>
    <scope>NUCLEOTIDE SEQUENCE [LARGE SCALE GENOMIC DNA]</scope>
    <source>
        <strain evidence="4 5">CCB_US3_UF5</strain>
    </source>
</reference>
<accession>A0ABM5MF64</accession>
<evidence type="ECO:0000259" key="3">
    <source>
        <dbReference type="PROSITE" id="PS51194"/>
    </source>
</evidence>
<organism evidence="4 5">
    <name type="scientific">Geobacillus thermoleovorans CCB_US3_UF5</name>
    <dbReference type="NCBI Taxonomy" id="1111068"/>
    <lineage>
        <taxon>Bacteria</taxon>
        <taxon>Bacillati</taxon>
        <taxon>Bacillota</taxon>
        <taxon>Bacilli</taxon>
        <taxon>Bacillales</taxon>
        <taxon>Anoxybacillaceae</taxon>
        <taxon>Geobacillus</taxon>
        <taxon>Geobacillus thermoleovorans group</taxon>
    </lineage>
</organism>
<feature type="coiled-coil region" evidence="1">
    <location>
        <begin position="146"/>
        <end position="173"/>
    </location>
</feature>
<dbReference type="Pfam" id="PF08463">
    <property type="entry name" value="EcoEI_R_C"/>
    <property type="match status" value="1"/>
</dbReference>
<keyword evidence="1" id="KW-0175">Coiled coil</keyword>
<protein>
    <submittedName>
        <fullName evidence="4">Type I restriction enzyme EcoKI R protein</fullName>
    </submittedName>
</protein>
<dbReference type="Proteomes" id="UP000005636">
    <property type="component" value="Chromosome"/>
</dbReference>
<name>A0ABM5MF64_GEOTH</name>
<dbReference type="InterPro" id="IPR014001">
    <property type="entry name" value="Helicase_ATP-bd"/>
</dbReference>
<dbReference type="Gene3D" id="3.40.50.300">
    <property type="entry name" value="P-loop containing nucleotide triphosphate hydrolases"/>
    <property type="match status" value="2"/>
</dbReference>
<proteinExistence type="predicted"/>